<sequence>MANAACHPPTACICPLSTTATIGTSAQLSHRTTCCIPARSSEKIGRKVRASAAREAAWEREPTALRRTRPDPPVTEEPDSTVSPGLLVTGSFSPVSRDSSRSSPSAVRTSPSAGT</sequence>
<name>A0A657IWH9_9MICC</name>
<accession>A0A657IWH9</accession>
<comment type="caution">
    <text evidence="2">The sequence shown here is derived from an EMBL/GenBank/DDBJ whole genome shotgun (WGS) entry which is preliminary data.</text>
</comment>
<reference evidence="2 3" key="1">
    <citation type="submission" date="2016-04" db="EMBL/GenBank/DDBJ databases">
        <title>Identification of putative biosynthetic pathways for the production of bioactive secondary metabolites by the marine actinomycete Kocuria kristinae RUTW2-3.</title>
        <authorList>
            <person name="Waterworth S.C."/>
            <person name="Walmsley T.A."/>
            <person name="Matongo T."/>
            <person name="Davies-Coleman M.T."/>
            <person name="Dorrington R.A."/>
        </authorList>
    </citation>
    <scope>NUCLEOTIDE SEQUENCE [LARGE SCALE GENOMIC DNA]</scope>
    <source>
        <strain evidence="2 3">RUTW4-5</strain>
    </source>
</reference>
<feature type="compositionally biased region" description="Low complexity" evidence="1">
    <location>
        <begin position="91"/>
        <end position="115"/>
    </location>
</feature>
<evidence type="ECO:0000313" key="2">
    <source>
        <dbReference type="EMBL" id="OAX59964.1"/>
    </source>
</evidence>
<organism evidence="2 3">
    <name type="scientific">Rothia kristinae</name>
    <dbReference type="NCBI Taxonomy" id="37923"/>
    <lineage>
        <taxon>Bacteria</taxon>
        <taxon>Bacillati</taxon>
        <taxon>Actinomycetota</taxon>
        <taxon>Actinomycetes</taxon>
        <taxon>Micrococcales</taxon>
        <taxon>Micrococcaceae</taxon>
        <taxon>Rothia</taxon>
    </lineage>
</organism>
<dbReference type="EMBL" id="LWGZ01000572">
    <property type="protein sequence ID" value="OAX59964.1"/>
    <property type="molecule type" value="Genomic_DNA"/>
</dbReference>
<evidence type="ECO:0000256" key="1">
    <source>
        <dbReference type="SAM" id="MobiDB-lite"/>
    </source>
</evidence>
<proteinExistence type="predicted"/>
<protein>
    <submittedName>
        <fullName evidence="2">Uncharacterized protein</fullName>
    </submittedName>
</protein>
<dbReference type="Proteomes" id="UP000092021">
    <property type="component" value="Unassembled WGS sequence"/>
</dbReference>
<feature type="region of interest" description="Disordered" evidence="1">
    <location>
        <begin position="46"/>
        <end position="115"/>
    </location>
</feature>
<evidence type="ECO:0000313" key="3">
    <source>
        <dbReference type="Proteomes" id="UP000092021"/>
    </source>
</evidence>
<dbReference type="AlphaFoldDB" id="A0A657IWH9"/>
<gene>
    <name evidence="2" type="ORF">A5N15_06580</name>
</gene>
<feature type="compositionally biased region" description="Basic and acidic residues" evidence="1">
    <location>
        <begin position="56"/>
        <end position="70"/>
    </location>
</feature>